<feature type="transmembrane region" description="Helical" evidence="16">
    <location>
        <begin position="6"/>
        <end position="27"/>
    </location>
</feature>
<evidence type="ECO:0000256" key="15">
    <source>
        <dbReference type="ARBA" id="ARBA00049902"/>
    </source>
</evidence>
<dbReference type="InterPro" id="IPR001182">
    <property type="entry name" value="FtsW/RodA"/>
</dbReference>
<dbReference type="HAMAP" id="MF_00913">
    <property type="entry name" value="PGT_FtsW_proteobact"/>
    <property type="match status" value="1"/>
</dbReference>
<comment type="subcellular location">
    <subcellularLocation>
        <location evidence="16">Cell inner membrane</location>
        <topology evidence="16">Multi-pass membrane protein</topology>
    </subcellularLocation>
    <subcellularLocation>
        <location evidence="1">Cell membrane</location>
        <topology evidence="1">Multi-pass membrane protein</topology>
    </subcellularLocation>
    <text evidence="16">Localizes to the division septum.</text>
</comment>
<dbReference type="GO" id="GO:0009252">
    <property type="term" value="P:peptidoglycan biosynthetic process"/>
    <property type="evidence" value="ECO:0007669"/>
    <property type="project" value="UniProtKB-UniRule"/>
</dbReference>
<dbReference type="PROSITE" id="PS00428">
    <property type="entry name" value="FTSW_RODA_SPOVE"/>
    <property type="match status" value="1"/>
</dbReference>
<evidence type="ECO:0000256" key="2">
    <source>
        <dbReference type="ARBA" id="ARBA00004752"/>
    </source>
</evidence>
<proteinExistence type="inferred from homology"/>
<feature type="transmembrane region" description="Helical" evidence="16">
    <location>
        <begin position="348"/>
        <end position="370"/>
    </location>
</feature>
<dbReference type="EMBL" id="QWEZ01000001">
    <property type="protein sequence ID" value="RRJ85345.1"/>
    <property type="molecule type" value="Genomic_DNA"/>
</dbReference>
<feature type="transmembrane region" description="Helical" evidence="16">
    <location>
        <begin position="152"/>
        <end position="173"/>
    </location>
</feature>
<dbReference type="GO" id="GO:0008955">
    <property type="term" value="F:peptidoglycan glycosyltransferase activity"/>
    <property type="evidence" value="ECO:0007669"/>
    <property type="project" value="UniProtKB-UniRule"/>
</dbReference>
<keyword evidence="3 16" id="KW-1003">Cell membrane</keyword>
<dbReference type="GO" id="GO:0071555">
    <property type="term" value="P:cell wall organization"/>
    <property type="evidence" value="ECO:0007669"/>
    <property type="project" value="UniProtKB-KW"/>
</dbReference>
<reference evidence="17 18" key="2">
    <citation type="submission" date="2018-12" db="EMBL/GenBank/DDBJ databases">
        <title>Simiduia agarivorans gen. nov., sp. nov., a marine, agarolytic bacterium isolated from shallow coastal water from Keelung, Taiwan.</title>
        <authorList>
            <person name="Shieh W.Y."/>
        </authorList>
    </citation>
    <scope>NUCLEOTIDE SEQUENCE [LARGE SCALE GENOMIC DNA]</scope>
    <source>
        <strain evidence="17 18">GTF-13</strain>
    </source>
</reference>
<keyword evidence="13 16" id="KW-0961">Cell wall biogenesis/degradation</keyword>
<dbReference type="GO" id="GO:0005886">
    <property type="term" value="C:plasma membrane"/>
    <property type="evidence" value="ECO:0007669"/>
    <property type="project" value="UniProtKB-SubCell"/>
</dbReference>
<feature type="transmembrane region" description="Helical" evidence="16">
    <location>
        <begin position="230"/>
        <end position="250"/>
    </location>
</feature>
<evidence type="ECO:0000256" key="10">
    <source>
        <dbReference type="ARBA" id="ARBA00022989"/>
    </source>
</evidence>
<keyword evidence="18" id="KW-1185">Reference proteome</keyword>
<dbReference type="InterPro" id="IPR013437">
    <property type="entry name" value="FtsW"/>
</dbReference>
<evidence type="ECO:0000256" key="14">
    <source>
        <dbReference type="ARBA" id="ARBA00038053"/>
    </source>
</evidence>
<evidence type="ECO:0000256" key="5">
    <source>
        <dbReference type="ARBA" id="ARBA00022676"/>
    </source>
</evidence>
<evidence type="ECO:0000256" key="4">
    <source>
        <dbReference type="ARBA" id="ARBA00022618"/>
    </source>
</evidence>
<accession>A0A3P3VRI6</accession>
<evidence type="ECO:0000256" key="9">
    <source>
        <dbReference type="ARBA" id="ARBA00022984"/>
    </source>
</evidence>
<dbReference type="Proteomes" id="UP000280792">
    <property type="component" value="Unassembled WGS sequence"/>
</dbReference>
<evidence type="ECO:0000256" key="16">
    <source>
        <dbReference type="HAMAP-Rule" id="MF_00913"/>
    </source>
</evidence>
<comment type="catalytic activity">
    <reaction evidence="15 16">
        <text>[GlcNAc-(1-&gt;4)-Mur2Ac(oyl-L-Ala-gamma-D-Glu-L-Lys-D-Ala-D-Ala)](n)-di-trans,octa-cis-undecaprenyl diphosphate + beta-D-GlcNAc-(1-&gt;4)-Mur2Ac(oyl-L-Ala-gamma-D-Glu-L-Lys-D-Ala-D-Ala)-di-trans,octa-cis-undecaprenyl diphosphate = [GlcNAc-(1-&gt;4)-Mur2Ac(oyl-L-Ala-gamma-D-Glu-L-Lys-D-Ala-D-Ala)](n+1)-di-trans,octa-cis-undecaprenyl diphosphate + di-trans,octa-cis-undecaprenyl diphosphate + H(+)</text>
        <dbReference type="Rhea" id="RHEA:23708"/>
        <dbReference type="Rhea" id="RHEA-COMP:9602"/>
        <dbReference type="Rhea" id="RHEA-COMP:9603"/>
        <dbReference type="ChEBI" id="CHEBI:15378"/>
        <dbReference type="ChEBI" id="CHEBI:58405"/>
        <dbReference type="ChEBI" id="CHEBI:60033"/>
        <dbReference type="ChEBI" id="CHEBI:78435"/>
        <dbReference type="EC" id="2.4.99.28"/>
    </reaction>
</comment>
<evidence type="ECO:0000256" key="11">
    <source>
        <dbReference type="ARBA" id="ARBA00023136"/>
    </source>
</evidence>
<feature type="transmembrane region" description="Helical" evidence="16">
    <location>
        <begin position="121"/>
        <end position="140"/>
    </location>
</feature>
<comment type="caution">
    <text evidence="16">Lacks conserved residue(s) required for the propagation of feature annotation.</text>
</comment>
<dbReference type="GO" id="GO:0032153">
    <property type="term" value="C:cell division site"/>
    <property type="evidence" value="ECO:0007669"/>
    <property type="project" value="UniProtKB-UniRule"/>
</dbReference>
<comment type="caution">
    <text evidence="17">The sequence shown here is derived from an EMBL/GenBank/DDBJ whole genome shotgun (WGS) entry which is preliminary data.</text>
</comment>
<dbReference type="EC" id="2.4.99.28" evidence="16"/>
<keyword evidence="5 16" id="KW-0328">Glycosyltransferase</keyword>
<dbReference type="GO" id="GO:0008360">
    <property type="term" value="P:regulation of cell shape"/>
    <property type="evidence" value="ECO:0007669"/>
    <property type="project" value="UniProtKB-KW"/>
</dbReference>
<evidence type="ECO:0000256" key="12">
    <source>
        <dbReference type="ARBA" id="ARBA00023306"/>
    </source>
</evidence>
<comment type="pathway">
    <text evidence="2 16">Cell wall biogenesis; peptidoglycan biosynthesis.</text>
</comment>
<comment type="function">
    <text evidence="16">Peptidoglycan polymerase that is essential for cell division.</text>
</comment>
<gene>
    <name evidence="16 17" type="primary">ftsW</name>
    <name evidence="17" type="ORF">D0544_09890</name>
</gene>
<organism evidence="17 18">
    <name type="scientific">Aestuariirhabdus litorea</name>
    <dbReference type="NCBI Taxonomy" id="2528527"/>
    <lineage>
        <taxon>Bacteria</taxon>
        <taxon>Pseudomonadati</taxon>
        <taxon>Pseudomonadota</taxon>
        <taxon>Gammaproteobacteria</taxon>
        <taxon>Oceanospirillales</taxon>
        <taxon>Aestuariirhabdaceae</taxon>
        <taxon>Aestuariirhabdus</taxon>
    </lineage>
</organism>
<keyword evidence="16" id="KW-0997">Cell inner membrane</keyword>
<feature type="transmembrane region" description="Helical" evidence="16">
    <location>
        <begin position="208"/>
        <end position="225"/>
    </location>
</feature>
<dbReference type="Pfam" id="PF01098">
    <property type="entry name" value="FTSW_RODA_SPOVE"/>
    <property type="match status" value="1"/>
</dbReference>
<feature type="transmembrane region" description="Helical" evidence="16">
    <location>
        <begin position="55"/>
        <end position="74"/>
    </location>
</feature>
<feature type="transmembrane region" description="Helical" evidence="16">
    <location>
        <begin position="382"/>
        <end position="403"/>
    </location>
</feature>
<feature type="transmembrane region" description="Helical" evidence="16">
    <location>
        <begin position="315"/>
        <end position="336"/>
    </location>
</feature>
<dbReference type="NCBIfam" id="TIGR02614">
    <property type="entry name" value="ftsW"/>
    <property type="match status" value="1"/>
</dbReference>
<dbReference type="PANTHER" id="PTHR30474">
    <property type="entry name" value="CELL CYCLE PROTEIN"/>
    <property type="match status" value="1"/>
</dbReference>
<keyword evidence="12 16" id="KW-0131">Cell cycle</keyword>
<evidence type="ECO:0000256" key="13">
    <source>
        <dbReference type="ARBA" id="ARBA00023316"/>
    </source>
</evidence>
<dbReference type="UniPathway" id="UPA00219"/>
<keyword evidence="7 16" id="KW-0812">Transmembrane</keyword>
<evidence type="ECO:0000256" key="7">
    <source>
        <dbReference type="ARBA" id="ARBA00022692"/>
    </source>
</evidence>
<reference evidence="17 18" key="1">
    <citation type="submission" date="2018-08" db="EMBL/GenBank/DDBJ databases">
        <authorList>
            <person name="Khan S.A."/>
        </authorList>
    </citation>
    <scope>NUCLEOTIDE SEQUENCE [LARGE SCALE GENOMIC DNA]</scope>
    <source>
        <strain evidence="17 18">GTF-13</strain>
    </source>
</reference>
<keyword evidence="11 16" id="KW-0472">Membrane</keyword>
<name>A0A3P3VRI6_9GAMM</name>
<evidence type="ECO:0000256" key="6">
    <source>
        <dbReference type="ARBA" id="ARBA00022679"/>
    </source>
</evidence>
<keyword evidence="8 16" id="KW-0133">Cell shape</keyword>
<dbReference type="PANTHER" id="PTHR30474:SF2">
    <property type="entry name" value="PEPTIDOGLYCAN GLYCOSYLTRANSFERASE FTSW-RELATED"/>
    <property type="match status" value="1"/>
</dbReference>
<keyword evidence="6 16" id="KW-0808">Transferase</keyword>
<dbReference type="GO" id="GO:0043093">
    <property type="term" value="P:FtsZ-dependent cytokinesis"/>
    <property type="evidence" value="ECO:0007669"/>
    <property type="project" value="UniProtKB-UniRule"/>
</dbReference>
<comment type="similarity">
    <text evidence="14 16">Belongs to the SEDS family. FtsW subfamily.</text>
</comment>
<feature type="transmembrane region" description="Helical" evidence="16">
    <location>
        <begin position="94"/>
        <end position="114"/>
    </location>
</feature>
<evidence type="ECO:0000256" key="1">
    <source>
        <dbReference type="ARBA" id="ARBA00004651"/>
    </source>
</evidence>
<dbReference type="GO" id="GO:0015648">
    <property type="term" value="F:lipid-linked peptidoglycan transporter activity"/>
    <property type="evidence" value="ECO:0007669"/>
    <property type="project" value="TreeGrafter"/>
</dbReference>
<evidence type="ECO:0000256" key="3">
    <source>
        <dbReference type="ARBA" id="ARBA00022475"/>
    </source>
</evidence>
<evidence type="ECO:0000256" key="8">
    <source>
        <dbReference type="ARBA" id="ARBA00022960"/>
    </source>
</evidence>
<keyword evidence="9 16" id="KW-0573">Peptidoglycan synthesis</keyword>
<feature type="transmembrane region" description="Helical" evidence="16">
    <location>
        <begin position="185"/>
        <end position="202"/>
    </location>
</feature>
<keyword evidence="4 16" id="KW-0132">Cell division</keyword>
<dbReference type="AlphaFoldDB" id="A0A3P3VRI6"/>
<dbReference type="InterPro" id="IPR018365">
    <property type="entry name" value="Cell_cycle_FtsW-rel_CS"/>
</dbReference>
<keyword evidence="10 16" id="KW-1133">Transmembrane helix</keyword>
<evidence type="ECO:0000313" key="17">
    <source>
        <dbReference type="EMBL" id="RRJ85345.1"/>
    </source>
</evidence>
<sequence>MPCCWHPLAPALICSAVLKIAVTSLCAGCRRWRMADMAATTLIKPAIQSASFDRLLLLVTLMLVLLGTVMITSASMEVAYGRLGNPFYYASRQVLYAMIGLIAMACTLMVPVTVWERMGMLHLLVTFVLLCLVLVVGREINGSVRWINLGVVNLQASEVAKFALVLYLAGYLVRRREEVRSQWRGFLKPMLVIALAVLLLLMEPDFGAVVVLLSAAMGMMFLAGVRLHQFLMLILGCGGAMAVLAVSQSYRLKRLTTYIDPWQHQFDSGYQLTQSLIAFGRGEWMGAGLGNSIQKIFYLPEAHTDFVFAVAAEELGVVGATLITLLLVTLCVRALLIGYRAEKQGLYFGGYAAYGIGLLFGMQTLINIGVNTGLLPTKGLTLPMLSYGGSSLLVSCVAIGLLFRIDYERRQRQQAEGGQHA</sequence>
<evidence type="ECO:0000313" key="18">
    <source>
        <dbReference type="Proteomes" id="UP000280792"/>
    </source>
</evidence>
<protein>
    <recommendedName>
        <fullName evidence="16">Probable peptidoglycan glycosyltransferase FtsW</fullName>
        <shortName evidence="16">PGT</shortName>
        <ecNumber evidence="16">2.4.99.28</ecNumber>
    </recommendedName>
    <alternativeName>
        <fullName evidence="16">Cell division protein FtsW</fullName>
    </alternativeName>
    <alternativeName>
        <fullName evidence="16">Cell wall polymerase</fullName>
    </alternativeName>
    <alternativeName>
        <fullName evidence="16">Peptidoglycan polymerase</fullName>
        <shortName evidence="16">PG polymerase</shortName>
    </alternativeName>
</protein>